<organism evidence="5 6">
    <name type="scientific">Terrisporobacter petrolearius</name>
    <dbReference type="NCBI Taxonomy" id="1460447"/>
    <lineage>
        <taxon>Bacteria</taxon>
        <taxon>Bacillati</taxon>
        <taxon>Bacillota</taxon>
        <taxon>Clostridia</taxon>
        <taxon>Peptostreptococcales</taxon>
        <taxon>Peptostreptococcaceae</taxon>
        <taxon>Terrisporobacter</taxon>
    </lineage>
</organism>
<dbReference type="GO" id="GO:0005524">
    <property type="term" value="F:ATP binding"/>
    <property type="evidence" value="ECO:0007669"/>
    <property type="project" value="UniProtKB-KW"/>
</dbReference>
<reference evidence="5 6" key="1">
    <citation type="submission" date="2024-04" db="EMBL/GenBank/DDBJ databases">
        <title>Isolation and characterization of novel acetogenic strains of the genera Terrisporobacter and Acetoanaerobium.</title>
        <authorList>
            <person name="Boeer T."/>
            <person name="Schueler M.A."/>
            <person name="Lueschen A."/>
            <person name="Eysell L."/>
            <person name="Droege J."/>
            <person name="Heinemann M."/>
            <person name="Engelhardt L."/>
            <person name="Basen M."/>
            <person name="Daniel R."/>
        </authorList>
    </citation>
    <scope>NUCLEOTIDE SEQUENCE [LARGE SCALE GENOMIC DNA]</scope>
    <source>
        <strain evidence="5 6">ELB</strain>
    </source>
</reference>
<evidence type="ECO:0000313" key="6">
    <source>
        <dbReference type="Proteomes" id="UP001477947"/>
    </source>
</evidence>
<dbReference type="Pfam" id="PF00005">
    <property type="entry name" value="ABC_tran"/>
    <property type="match status" value="1"/>
</dbReference>
<protein>
    <submittedName>
        <fullName evidence="5">Amino-acid import ATP-binding protein YxeO</fullName>
        <ecNumber evidence="5">3.6.3.-</ecNumber>
    </submittedName>
</protein>
<dbReference type="PANTHER" id="PTHR42939:SF1">
    <property type="entry name" value="ABC TRANSPORTER ATP-BINDING PROTEIN ALBC-RELATED"/>
    <property type="match status" value="1"/>
</dbReference>
<keyword evidence="2" id="KW-0547">Nucleotide-binding</keyword>
<dbReference type="PANTHER" id="PTHR42939">
    <property type="entry name" value="ABC TRANSPORTER ATP-BINDING PROTEIN ALBC-RELATED"/>
    <property type="match status" value="1"/>
</dbReference>
<dbReference type="InterPro" id="IPR003439">
    <property type="entry name" value="ABC_transporter-like_ATP-bd"/>
</dbReference>
<name>A0ABZ3F878_9FIRM</name>
<sequence>MIKIKNIEKKIKYQKPLRINNLEIKKGYIYTIIGHNGSGKSTLLKILYNLTSYDYGEIDIESKGFSWEVCQSYISYNPQKVCFLRGTLQQNFDYIYKYSQNKNLLDKNQLNKLISEFKLENKLKTDIKKLSGGEQAKAQFIRTLLLNKDYILLDEPMASLDFETRELVEKKIKLLKQENRAVVLVTHDFIQARKIGEKIIFMENLDLVGIYNSVEFFKKIL</sequence>
<dbReference type="GO" id="GO:0016787">
    <property type="term" value="F:hydrolase activity"/>
    <property type="evidence" value="ECO:0007669"/>
    <property type="project" value="UniProtKB-KW"/>
</dbReference>
<dbReference type="RefSeq" id="WP_206925110.1">
    <property type="nucleotide sequence ID" value="NZ_CP154622.1"/>
</dbReference>
<dbReference type="EMBL" id="CP154622">
    <property type="protein sequence ID" value="XAM39993.1"/>
    <property type="molecule type" value="Genomic_DNA"/>
</dbReference>
<dbReference type="SUPFAM" id="SSF52540">
    <property type="entry name" value="P-loop containing nucleoside triphosphate hydrolases"/>
    <property type="match status" value="1"/>
</dbReference>
<dbReference type="Gene3D" id="3.40.50.300">
    <property type="entry name" value="P-loop containing nucleotide triphosphate hydrolases"/>
    <property type="match status" value="1"/>
</dbReference>
<dbReference type="CDD" id="cd00267">
    <property type="entry name" value="ABC_ATPase"/>
    <property type="match status" value="1"/>
</dbReference>
<dbReference type="InterPro" id="IPR027417">
    <property type="entry name" value="P-loop_NTPase"/>
</dbReference>
<dbReference type="InterPro" id="IPR051782">
    <property type="entry name" value="ABC_Transporter_VariousFunc"/>
</dbReference>
<keyword evidence="5" id="KW-0378">Hydrolase</keyword>
<evidence type="ECO:0000256" key="3">
    <source>
        <dbReference type="ARBA" id="ARBA00022840"/>
    </source>
</evidence>
<dbReference type="InterPro" id="IPR017871">
    <property type="entry name" value="ABC_transporter-like_CS"/>
</dbReference>
<keyword evidence="3 5" id="KW-0067">ATP-binding</keyword>
<evidence type="ECO:0000259" key="4">
    <source>
        <dbReference type="PROSITE" id="PS50893"/>
    </source>
</evidence>
<dbReference type="InterPro" id="IPR003593">
    <property type="entry name" value="AAA+_ATPase"/>
</dbReference>
<dbReference type="SMART" id="SM00382">
    <property type="entry name" value="AAA"/>
    <property type="match status" value="1"/>
</dbReference>
<gene>
    <name evidence="5" type="primary">yxeO_1</name>
    <name evidence="5" type="ORF">TPELB_02930</name>
</gene>
<accession>A0ABZ3F878</accession>
<feature type="domain" description="ABC transporter" evidence="4">
    <location>
        <begin position="2"/>
        <end position="221"/>
    </location>
</feature>
<proteinExistence type="predicted"/>
<dbReference type="PROSITE" id="PS00211">
    <property type="entry name" value="ABC_TRANSPORTER_1"/>
    <property type="match status" value="1"/>
</dbReference>
<evidence type="ECO:0000256" key="1">
    <source>
        <dbReference type="ARBA" id="ARBA00022448"/>
    </source>
</evidence>
<keyword evidence="1" id="KW-0813">Transport</keyword>
<evidence type="ECO:0000256" key="2">
    <source>
        <dbReference type="ARBA" id="ARBA00022741"/>
    </source>
</evidence>
<dbReference type="EC" id="3.6.3.-" evidence="5"/>
<dbReference type="PROSITE" id="PS50893">
    <property type="entry name" value="ABC_TRANSPORTER_2"/>
    <property type="match status" value="1"/>
</dbReference>
<evidence type="ECO:0000313" key="5">
    <source>
        <dbReference type="EMBL" id="XAM39993.1"/>
    </source>
</evidence>
<dbReference type="Proteomes" id="UP001477947">
    <property type="component" value="Chromosome"/>
</dbReference>
<keyword evidence="6" id="KW-1185">Reference proteome</keyword>